<sequence length="110" mass="12840">MIIEKFLKILIKEATKKNLIVKGIKETIKFIIRGYGYACILAKNCNKKQYKIAIKTLCWIYKVKIFIINDKKKLGRLCKILKRKKSTKHSFKIIPCSVCLILRTKPIQLA</sequence>
<dbReference type="PANTHER" id="PTHR11843">
    <property type="entry name" value="40S RIBOSOMAL PROTEIN S12"/>
    <property type="match status" value="1"/>
</dbReference>
<evidence type="ECO:0000313" key="5">
    <source>
        <dbReference type="Proteomes" id="UP000243425"/>
    </source>
</evidence>
<dbReference type="RefSeq" id="XP_001712790.1">
    <property type="nucleotide sequence ID" value="XM_001712738.1"/>
</dbReference>
<keyword evidence="2" id="KW-0687">Ribonucleoprotein</keyword>
<keyword evidence="1 4" id="KW-0689">Ribosomal protein</keyword>
<dbReference type="SMR" id="Q3LWI8"/>
<organism evidence="4 5">
    <name type="scientific">Bigelowiella natans</name>
    <name type="common">Pedinomonas minutissima</name>
    <name type="synonym">Chlorarachnion sp. (strain CCMP621)</name>
    <dbReference type="NCBI Taxonomy" id="227086"/>
    <lineage>
        <taxon>Eukaryota</taxon>
        <taxon>Sar</taxon>
        <taxon>Rhizaria</taxon>
        <taxon>Cercozoa</taxon>
        <taxon>Chlorarachniophyceae</taxon>
        <taxon>Bigelowiella</taxon>
    </lineage>
</organism>
<dbReference type="Pfam" id="PF01248">
    <property type="entry name" value="Ribosomal_L7Ae"/>
    <property type="match status" value="1"/>
</dbReference>
<evidence type="ECO:0000313" key="4">
    <source>
        <dbReference type="EMBL" id="ABA27178.1"/>
    </source>
</evidence>
<dbReference type="GO" id="GO:0005840">
    <property type="term" value="C:ribosome"/>
    <property type="evidence" value="ECO:0007669"/>
    <property type="project" value="UniProtKB-KW"/>
</dbReference>
<accession>Q3LWI8</accession>
<dbReference type="InterPro" id="IPR029064">
    <property type="entry name" value="Ribosomal_eL30-like_sf"/>
</dbReference>
<dbReference type="Proteomes" id="UP000243425">
    <property type="component" value="Nucleomorph 1"/>
</dbReference>
<proteinExistence type="predicted"/>
<protein>
    <submittedName>
        <fullName evidence="4">Ribosomal protein S12</fullName>
    </submittedName>
</protein>
<evidence type="ECO:0000256" key="2">
    <source>
        <dbReference type="ARBA" id="ARBA00023274"/>
    </source>
</evidence>
<dbReference type="GO" id="GO:1990904">
    <property type="term" value="C:ribonucleoprotein complex"/>
    <property type="evidence" value="ECO:0007669"/>
    <property type="project" value="UniProtKB-KW"/>
</dbReference>
<geneLocation type="nucleomorph" evidence="4"/>
<evidence type="ECO:0000259" key="3">
    <source>
        <dbReference type="Pfam" id="PF01248"/>
    </source>
</evidence>
<keyword evidence="4" id="KW-0542">Nucleomorph</keyword>
<reference evidence="4 5" key="1">
    <citation type="journal article" date="2006" name="Proc. Natl. Acad. Sci. U.S.A.">
        <title>Complete nucleotide sequence of the chlorarachniophyte nucleomorph: nature's smallest nucleus.</title>
        <authorList>
            <person name="Gilson P.R."/>
            <person name="Su V."/>
            <person name="Slamovits C.H."/>
            <person name="Reith M.E."/>
            <person name="Keeling P.J."/>
            <person name="McFadden G.I."/>
        </authorList>
    </citation>
    <scope>NUCLEOTIDE SEQUENCE [LARGE SCALE GENOMIC DNA]</scope>
    <source>
        <strain evidence="5">CCMP621</strain>
    </source>
</reference>
<evidence type="ECO:0000256" key="1">
    <source>
        <dbReference type="ARBA" id="ARBA00022980"/>
    </source>
</evidence>
<dbReference type="InterPro" id="IPR004038">
    <property type="entry name" value="Ribosomal_eL8/eL30/eS12/Gad45"/>
</dbReference>
<dbReference type="EMBL" id="DQ158856">
    <property type="protein sequence ID" value="ABA27178.1"/>
    <property type="molecule type" value="Genomic_DNA"/>
</dbReference>
<feature type="domain" description="Ribosomal protein eL8/eL30/eS12/Gadd45" evidence="3">
    <location>
        <begin position="8"/>
        <end position="83"/>
    </location>
</feature>
<dbReference type="SUPFAM" id="SSF55315">
    <property type="entry name" value="L30e-like"/>
    <property type="match status" value="1"/>
</dbReference>
<gene>
    <name evidence="4" type="primary">rps12</name>
</gene>
<dbReference type="Gene3D" id="3.30.1330.30">
    <property type="match status" value="1"/>
</dbReference>
<name>Q3LWI8_BIGNA</name>
<dbReference type="AlphaFoldDB" id="Q3LWI8"/>
<dbReference type="GeneID" id="5788360"/>